<proteinExistence type="predicted"/>
<evidence type="ECO:0000256" key="3">
    <source>
        <dbReference type="ARBA" id="ARBA00023163"/>
    </source>
</evidence>
<dbReference type="SUPFAM" id="SSF51182">
    <property type="entry name" value="RmlC-like cupins"/>
    <property type="match status" value="1"/>
</dbReference>
<keyword evidence="2" id="KW-0238">DNA-binding</keyword>
<dbReference type="EMBL" id="BRZA01000001">
    <property type="protein sequence ID" value="GLC87765.1"/>
    <property type="molecule type" value="Genomic_DNA"/>
</dbReference>
<evidence type="ECO:0000313" key="6">
    <source>
        <dbReference type="Proteomes" id="UP001065593"/>
    </source>
</evidence>
<evidence type="ECO:0000256" key="1">
    <source>
        <dbReference type="ARBA" id="ARBA00023015"/>
    </source>
</evidence>
<keyword evidence="3" id="KW-0804">Transcription</keyword>
<dbReference type="PANTHER" id="PTHR46797:SF23">
    <property type="entry name" value="HTH-TYPE TRANSCRIPTIONAL REGULATOR SUTR"/>
    <property type="match status" value="1"/>
</dbReference>
<keyword evidence="1" id="KW-0805">Transcription regulation</keyword>
<dbReference type="Pfam" id="PF01381">
    <property type="entry name" value="HTH_3"/>
    <property type="match status" value="1"/>
</dbReference>
<dbReference type="InterPro" id="IPR013096">
    <property type="entry name" value="Cupin_2"/>
</dbReference>
<dbReference type="PROSITE" id="PS50943">
    <property type="entry name" value="HTH_CROC1"/>
    <property type="match status" value="1"/>
</dbReference>
<dbReference type="CDD" id="cd00093">
    <property type="entry name" value="HTH_XRE"/>
    <property type="match status" value="1"/>
</dbReference>
<dbReference type="SUPFAM" id="SSF47413">
    <property type="entry name" value="lambda repressor-like DNA-binding domains"/>
    <property type="match status" value="1"/>
</dbReference>
<gene>
    <name evidence="5" type="ORF">LYSBPC_08920</name>
</gene>
<evidence type="ECO:0000256" key="2">
    <source>
        <dbReference type="ARBA" id="ARBA00023125"/>
    </source>
</evidence>
<dbReference type="Gene3D" id="1.10.260.40">
    <property type="entry name" value="lambda repressor-like DNA-binding domains"/>
    <property type="match status" value="1"/>
</dbReference>
<reference evidence="5" key="1">
    <citation type="submission" date="2022-08" db="EMBL/GenBank/DDBJ databases">
        <title>Draft genome sequence of Lysinibacillus sp. strain KH24.</title>
        <authorList>
            <person name="Kanbe H."/>
            <person name="Itoh H."/>
        </authorList>
    </citation>
    <scope>NUCLEOTIDE SEQUENCE</scope>
    <source>
        <strain evidence="5">KH24</strain>
    </source>
</reference>
<sequence length="183" mass="20773">MEQMSRNLAFQLKKIRQQRQWSLDEVAKTTGVSKAQLAQIEKGEANPTVSTIWKIAAGLRISFSSLLQPPTAHFMKYSSENAPYVDEDDGRYRVYSLIPYSPERGWELYKVEMKPGALRKSEAHTEGVEETITVIQGQAIIATESMLETLEEGDTLVFSGHQPHEYRNASNDVTILHLILQYK</sequence>
<dbReference type="InterPro" id="IPR050807">
    <property type="entry name" value="TransReg_Diox_bact_type"/>
</dbReference>
<dbReference type="InterPro" id="IPR014710">
    <property type="entry name" value="RmlC-like_jellyroll"/>
</dbReference>
<dbReference type="InterPro" id="IPR001387">
    <property type="entry name" value="Cro/C1-type_HTH"/>
</dbReference>
<dbReference type="InterPro" id="IPR010982">
    <property type="entry name" value="Lambda_DNA-bd_dom_sf"/>
</dbReference>
<dbReference type="RefSeq" id="WP_264987479.1">
    <property type="nucleotide sequence ID" value="NZ_BRZA01000001.1"/>
</dbReference>
<dbReference type="SMART" id="SM00530">
    <property type="entry name" value="HTH_XRE"/>
    <property type="match status" value="1"/>
</dbReference>
<comment type="caution">
    <text evidence="5">The sequence shown here is derived from an EMBL/GenBank/DDBJ whole genome shotgun (WGS) entry which is preliminary data.</text>
</comment>
<dbReference type="InterPro" id="IPR011051">
    <property type="entry name" value="RmlC_Cupin_sf"/>
</dbReference>
<dbReference type="Proteomes" id="UP001065593">
    <property type="component" value="Unassembled WGS sequence"/>
</dbReference>
<feature type="domain" description="HTH cro/C1-type" evidence="4">
    <location>
        <begin position="12"/>
        <end position="66"/>
    </location>
</feature>
<keyword evidence="6" id="KW-1185">Reference proteome</keyword>
<protein>
    <submittedName>
        <fullName evidence="5">Transcriptional regulator</fullName>
    </submittedName>
</protein>
<evidence type="ECO:0000313" key="5">
    <source>
        <dbReference type="EMBL" id="GLC87765.1"/>
    </source>
</evidence>
<dbReference type="Gene3D" id="2.60.120.10">
    <property type="entry name" value="Jelly Rolls"/>
    <property type="match status" value="1"/>
</dbReference>
<dbReference type="Pfam" id="PF07883">
    <property type="entry name" value="Cupin_2"/>
    <property type="match status" value="1"/>
</dbReference>
<accession>A0ABQ5NHD3</accession>
<evidence type="ECO:0000259" key="4">
    <source>
        <dbReference type="PROSITE" id="PS50943"/>
    </source>
</evidence>
<dbReference type="PANTHER" id="PTHR46797">
    <property type="entry name" value="HTH-TYPE TRANSCRIPTIONAL REGULATOR"/>
    <property type="match status" value="1"/>
</dbReference>
<dbReference type="CDD" id="cd02209">
    <property type="entry name" value="cupin_XRE_C"/>
    <property type="match status" value="1"/>
</dbReference>
<name>A0ABQ5NHD3_9BACI</name>
<organism evidence="5 6">
    <name type="scientific">Lysinibacillus piscis</name>
    <dbReference type="NCBI Taxonomy" id="2518931"/>
    <lineage>
        <taxon>Bacteria</taxon>
        <taxon>Bacillati</taxon>
        <taxon>Bacillota</taxon>
        <taxon>Bacilli</taxon>
        <taxon>Bacillales</taxon>
        <taxon>Bacillaceae</taxon>
        <taxon>Lysinibacillus</taxon>
    </lineage>
</organism>